<keyword evidence="2" id="KW-1185">Reference proteome</keyword>
<dbReference type="OrthoDB" id="144574at2"/>
<evidence type="ECO:0000313" key="2">
    <source>
        <dbReference type="Proteomes" id="UP000199220"/>
    </source>
</evidence>
<dbReference type="Proteomes" id="UP000199220">
    <property type="component" value="Unassembled WGS sequence"/>
</dbReference>
<gene>
    <name evidence="1" type="ORF">SAMN04488554_1868</name>
</gene>
<proteinExistence type="predicted"/>
<evidence type="ECO:0000313" key="1">
    <source>
        <dbReference type="EMBL" id="SEE23511.1"/>
    </source>
</evidence>
<reference evidence="2" key="1">
    <citation type="submission" date="2016-10" db="EMBL/GenBank/DDBJ databases">
        <authorList>
            <person name="Varghese N."/>
            <person name="Submissions S."/>
        </authorList>
    </citation>
    <scope>NUCLEOTIDE SEQUENCE [LARGE SCALE GENOMIC DNA]</scope>
    <source>
        <strain evidence="2">DSM 21368</strain>
    </source>
</reference>
<protein>
    <submittedName>
        <fullName evidence="1">Uncharacterized protein</fullName>
    </submittedName>
</protein>
<dbReference type="EMBL" id="FNTX01000001">
    <property type="protein sequence ID" value="SEE23511.1"/>
    <property type="molecule type" value="Genomic_DNA"/>
</dbReference>
<sequence length="437" mass="48973">MALNEIAASLYAWDLHDEGIDHALDVLASRAEVNSAYLVGLMHKEKRPLHARFYPHNPVRRYYTPEDSRAYWLPDPSKYGRIRPMTSERDFLKGTDWLQVLIDGARARGMRTGCEISHTVIDAVLARESYQDVLQRDVFGNVVGAFEAVEAQRALPCLNNPDIREYLVALFADIATNYDVDYVQTCLVMFGAGRDDGGTHAFGPSAWQQLLSVATGGCFCTSCESKARAEDLDWTAMVSEIRHLANLSKRIGLDSLHERQLLDDANYGESTLLIENEAFMAWLHFRKRSITELFARVKEALSGSGRDVEFRYNTYMASPERAGLDFKSAFVHVDSVRESDYSDQLGTPEGVAIKRAKLMKCRRALNEDQKLIAALGVRPNATPETLRGSVKAAVDSGCDGLSLGHYDGATMERLDAVREGLREWEGQERDWQPRPAT</sequence>
<accession>A0A1H5H763</accession>
<dbReference type="RefSeq" id="WP_089772659.1">
    <property type="nucleotide sequence ID" value="NZ_FNTX01000001.1"/>
</dbReference>
<name>A0A1H5H763_9MICO</name>
<dbReference type="AlphaFoldDB" id="A0A1H5H763"/>
<dbReference type="STRING" id="648782.SAMN04488554_1868"/>
<dbReference type="Gene3D" id="3.20.20.80">
    <property type="entry name" value="Glycosidases"/>
    <property type="match status" value="1"/>
</dbReference>
<organism evidence="1 2">
    <name type="scientific">Ruania alba</name>
    <dbReference type="NCBI Taxonomy" id="648782"/>
    <lineage>
        <taxon>Bacteria</taxon>
        <taxon>Bacillati</taxon>
        <taxon>Actinomycetota</taxon>
        <taxon>Actinomycetes</taxon>
        <taxon>Micrococcales</taxon>
        <taxon>Ruaniaceae</taxon>
        <taxon>Ruania</taxon>
    </lineage>
</organism>